<dbReference type="SMART" id="SM01057">
    <property type="entry name" value="Carb_anhydrase"/>
    <property type="match status" value="1"/>
</dbReference>
<evidence type="ECO:0000256" key="3">
    <source>
        <dbReference type="ARBA" id="ARBA00004470"/>
    </source>
</evidence>
<evidence type="ECO:0000256" key="1">
    <source>
        <dbReference type="ARBA" id="ARBA00001947"/>
    </source>
</evidence>
<dbReference type="PROSITE" id="PS51144">
    <property type="entry name" value="ALPHA_CA_2"/>
    <property type="match status" value="1"/>
</dbReference>
<dbReference type="InterPro" id="IPR001148">
    <property type="entry name" value="CA_dom"/>
</dbReference>
<dbReference type="Proteomes" id="UP000053144">
    <property type="component" value="Chromosome 2"/>
</dbReference>
<dbReference type="GO" id="GO:0009570">
    <property type="term" value="C:chloroplast stroma"/>
    <property type="evidence" value="ECO:0007669"/>
    <property type="project" value="UniProtKB-SubCell"/>
</dbReference>
<dbReference type="EC" id="4.2.1.1" evidence="5 10"/>
<comment type="subcellular location">
    <subcellularLocation>
        <location evidence="3">Plastid</location>
        <location evidence="3">Chloroplast stroma</location>
    </subcellularLocation>
</comment>
<comment type="cofactor">
    <cofactor evidence="1 10">
        <name>Zn(2+)</name>
        <dbReference type="ChEBI" id="CHEBI:29105"/>
    </cofactor>
</comment>
<comment type="similarity">
    <text evidence="4">Belongs to the alpha-class carbonic anhydrase family.</text>
</comment>
<dbReference type="Gene3D" id="3.10.200.10">
    <property type="entry name" value="Alpha carbonic anhydrase"/>
    <property type="match status" value="1"/>
</dbReference>
<dbReference type="STRING" id="3914.A0A0L9TXA6"/>
<feature type="chain" id="PRO_5025074856" description="Carbonic anhydrase" evidence="10">
    <location>
        <begin position="27"/>
        <end position="422"/>
    </location>
</feature>
<comment type="catalytic activity">
    <reaction evidence="9 10">
        <text>hydrogencarbonate + H(+) = CO2 + H2O</text>
        <dbReference type="Rhea" id="RHEA:10748"/>
        <dbReference type="ChEBI" id="CHEBI:15377"/>
        <dbReference type="ChEBI" id="CHEBI:15378"/>
        <dbReference type="ChEBI" id="CHEBI:16526"/>
        <dbReference type="ChEBI" id="CHEBI:17544"/>
        <dbReference type="EC" id="4.2.1.1"/>
    </reaction>
</comment>
<dbReference type="Gramene" id="KOM34814">
    <property type="protein sequence ID" value="KOM34814"/>
    <property type="gene ID" value="LR48_Vigan02g096400"/>
</dbReference>
<dbReference type="Pfam" id="PF00194">
    <property type="entry name" value="Carb_anhydrase"/>
    <property type="match status" value="1"/>
</dbReference>
<evidence type="ECO:0000256" key="10">
    <source>
        <dbReference type="RuleBase" id="RU367011"/>
    </source>
</evidence>
<evidence type="ECO:0000256" key="7">
    <source>
        <dbReference type="ARBA" id="ARBA00022833"/>
    </source>
</evidence>
<evidence type="ECO:0000259" key="11">
    <source>
        <dbReference type="PROSITE" id="PS51144"/>
    </source>
</evidence>
<evidence type="ECO:0000256" key="5">
    <source>
        <dbReference type="ARBA" id="ARBA00012925"/>
    </source>
</evidence>
<dbReference type="InterPro" id="IPR036852">
    <property type="entry name" value="Peptidase_S8/S53_dom_sf"/>
</dbReference>
<evidence type="ECO:0000256" key="4">
    <source>
        <dbReference type="ARBA" id="ARBA00006365"/>
    </source>
</evidence>
<dbReference type="InterPro" id="IPR041891">
    <property type="entry name" value="Alpha_CA_prokaryot-like"/>
</dbReference>
<feature type="domain" description="Alpha-carbonic anhydrase" evidence="11">
    <location>
        <begin position="40"/>
        <end position="287"/>
    </location>
</feature>
<evidence type="ECO:0000256" key="8">
    <source>
        <dbReference type="ARBA" id="ARBA00023239"/>
    </source>
</evidence>
<protein>
    <recommendedName>
        <fullName evidence="5 10">Carbonic anhydrase</fullName>
        <ecNumber evidence="5 10">4.2.1.1</ecNumber>
    </recommendedName>
</protein>
<dbReference type="InterPro" id="IPR036398">
    <property type="entry name" value="CA_dom_sf"/>
</dbReference>
<keyword evidence="8 10" id="KW-0456">Lyase</keyword>
<dbReference type="PANTHER" id="PTHR18952:SF198">
    <property type="entry name" value="CARBONIC ANHYDRASE"/>
    <property type="match status" value="1"/>
</dbReference>
<name>A0A0L9TXA6_PHAAN</name>
<dbReference type="CDD" id="cd03124">
    <property type="entry name" value="alpha_CA_prokaryotic_like"/>
    <property type="match status" value="1"/>
</dbReference>
<dbReference type="SUPFAM" id="SSF51069">
    <property type="entry name" value="Carbonic anhydrase"/>
    <property type="match status" value="1"/>
</dbReference>
<reference evidence="13" key="1">
    <citation type="journal article" date="2015" name="Proc. Natl. Acad. Sci. U.S.A.">
        <title>Genome sequencing of adzuki bean (Vigna angularis) provides insight into high starch and low fat accumulation and domestication.</title>
        <authorList>
            <person name="Yang K."/>
            <person name="Tian Z."/>
            <person name="Chen C."/>
            <person name="Luo L."/>
            <person name="Zhao B."/>
            <person name="Wang Z."/>
            <person name="Yu L."/>
            <person name="Li Y."/>
            <person name="Sun Y."/>
            <person name="Li W."/>
            <person name="Chen Y."/>
            <person name="Li Y."/>
            <person name="Zhang Y."/>
            <person name="Ai D."/>
            <person name="Zhao J."/>
            <person name="Shang C."/>
            <person name="Ma Y."/>
            <person name="Wu B."/>
            <person name="Wang M."/>
            <person name="Gao L."/>
            <person name="Sun D."/>
            <person name="Zhang P."/>
            <person name="Guo F."/>
            <person name="Wang W."/>
            <person name="Li Y."/>
            <person name="Wang J."/>
            <person name="Varshney R.K."/>
            <person name="Wang J."/>
            <person name="Ling H.Q."/>
            <person name="Wan P."/>
        </authorList>
    </citation>
    <scope>NUCLEOTIDE SEQUENCE</scope>
    <source>
        <strain evidence="13">cv. Jingnong 6</strain>
    </source>
</reference>
<keyword evidence="6 10" id="KW-0479">Metal-binding</keyword>
<comment type="similarity">
    <text evidence="10">Belongs to the alpha-carbonic anhydrase family.</text>
</comment>
<dbReference type="AlphaFoldDB" id="A0A0L9TXA6"/>
<dbReference type="EMBL" id="CM003372">
    <property type="protein sequence ID" value="KOM34814.1"/>
    <property type="molecule type" value="Genomic_DNA"/>
</dbReference>
<dbReference type="SUPFAM" id="SSF52743">
    <property type="entry name" value="Subtilisin-like"/>
    <property type="match status" value="1"/>
</dbReference>
<keyword evidence="7 10" id="KW-0862">Zinc</keyword>
<comment type="function">
    <text evidence="2 10">Reversible hydration of carbon dioxide.</text>
</comment>
<organism evidence="12 13">
    <name type="scientific">Phaseolus angularis</name>
    <name type="common">Azuki bean</name>
    <name type="synonym">Vigna angularis</name>
    <dbReference type="NCBI Taxonomy" id="3914"/>
    <lineage>
        <taxon>Eukaryota</taxon>
        <taxon>Viridiplantae</taxon>
        <taxon>Streptophyta</taxon>
        <taxon>Embryophyta</taxon>
        <taxon>Tracheophyta</taxon>
        <taxon>Spermatophyta</taxon>
        <taxon>Magnoliopsida</taxon>
        <taxon>eudicotyledons</taxon>
        <taxon>Gunneridae</taxon>
        <taxon>Pentapetalae</taxon>
        <taxon>rosids</taxon>
        <taxon>fabids</taxon>
        <taxon>Fabales</taxon>
        <taxon>Fabaceae</taxon>
        <taxon>Papilionoideae</taxon>
        <taxon>50 kb inversion clade</taxon>
        <taxon>NPAAA clade</taxon>
        <taxon>indigoferoid/millettioid clade</taxon>
        <taxon>Phaseoleae</taxon>
        <taxon>Vigna</taxon>
    </lineage>
</organism>
<dbReference type="GO" id="GO:0006730">
    <property type="term" value="P:one-carbon metabolic process"/>
    <property type="evidence" value="ECO:0007669"/>
    <property type="project" value="TreeGrafter"/>
</dbReference>
<dbReference type="PROSITE" id="PS00162">
    <property type="entry name" value="ALPHA_CA_1"/>
    <property type="match status" value="1"/>
</dbReference>
<dbReference type="GO" id="GO:0006508">
    <property type="term" value="P:proteolysis"/>
    <property type="evidence" value="ECO:0007669"/>
    <property type="project" value="InterPro"/>
</dbReference>
<keyword evidence="10" id="KW-0732">Signal</keyword>
<dbReference type="GO" id="GO:0004089">
    <property type="term" value="F:carbonate dehydratase activity"/>
    <property type="evidence" value="ECO:0007669"/>
    <property type="project" value="UniProtKB-UniRule"/>
</dbReference>
<dbReference type="Gene3D" id="3.40.50.200">
    <property type="entry name" value="Peptidase S8/S53 domain"/>
    <property type="match status" value="1"/>
</dbReference>
<accession>A0A0L9TXA6</accession>
<proteinExistence type="inferred from homology"/>
<evidence type="ECO:0000313" key="12">
    <source>
        <dbReference type="EMBL" id="KOM34814.1"/>
    </source>
</evidence>
<dbReference type="InterPro" id="IPR023561">
    <property type="entry name" value="Carbonic_anhydrase_a-class"/>
</dbReference>
<dbReference type="PANTHER" id="PTHR18952">
    <property type="entry name" value="CARBONIC ANHYDRASE"/>
    <property type="match status" value="1"/>
</dbReference>
<gene>
    <name evidence="12" type="ORF">LR48_Vigan02g096400</name>
</gene>
<sequence>MKPSRMNNTCIVPTLLMLWMVLSGSATRKAQEVEETENEREFDYMRGSEKGPRHWGELKKEWSACKHGQMQSPVDLSCARVKIIPRCQLLQTDYFSSNATIVNRGHDIAIYWKGDAGSIDINGTEFFLKQCHWHSPSEHSINGRKYDLEMHMVHVSVENKIFVTGAFYKIGHRPDRFLSQLEKEIEHLVDGKVERQIGEINPSGIQTRGNMYYRYLGSLTTPPCTEGVIWNIDRKIRTVSEAQVRLLREAVHDQGKPSAIECLLSRVVCSECGLVTPLATSSAPSAASSPTTPLATCLLRVRPHPRVPLHRRDLRWATTTPTVSAVPLTGTNFSASNWNRKLIGVRFFAKGCKAMLGPINDTEESRSPRDDDDYDTHTASIAAGSVVSDASLFGYASGMAQGMATHARVAAYKVSWKGGWNG</sequence>
<feature type="signal peptide" evidence="10">
    <location>
        <begin position="1"/>
        <end position="26"/>
    </location>
</feature>
<dbReference type="GO" id="GO:0008270">
    <property type="term" value="F:zinc ion binding"/>
    <property type="evidence" value="ECO:0007669"/>
    <property type="project" value="UniProtKB-UniRule"/>
</dbReference>
<evidence type="ECO:0000256" key="2">
    <source>
        <dbReference type="ARBA" id="ARBA00002904"/>
    </source>
</evidence>
<dbReference type="GO" id="GO:0004252">
    <property type="term" value="F:serine-type endopeptidase activity"/>
    <property type="evidence" value="ECO:0007669"/>
    <property type="project" value="InterPro"/>
</dbReference>
<evidence type="ECO:0000313" key="13">
    <source>
        <dbReference type="Proteomes" id="UP000053144"/>
    </source>
</evidence>
<dbReference type="InterPro" id="IPR018338">
    <property type="entry name" value="Carbonic_anhydrase_a-class_CS"/>
</dbReference>
<evidence type="ECO:0000256" key="9">
    <source>
        <dbReference type="ARBA" id="ARBA00048348"/>
    </source>
</evidence>
<evidence type="ECO:0000256" key="6">
    <source>
        <dbReference type="ARBA" id="ARBA00022723"/>
    </source>
</evidence>